<evidence type="ECO:0000313" key="1">
    <source>
        <dbReference type="EMBL" id="RIB10292.1"/>
    </source>
</evidence>
<dbReference type="AlphaFoldDB" id="A0A397UJ26"/>
<organism evidence="1 2">
    <name type="scientific">Gigaspora rosea</name>
    <dbReference type="NCBI Taxonomy" id="44941"/>
    <lineage>
        <taxon>Eukaryota</taxon>
        <taxon>Fungi</taxon>
        <taxon>Fungi incertae sedis</taxon>
        <taxon>Mucoromycota</taxon>
        <taxon>Glomeromycotina</taxon>
        <taxon>Glomeromycetes</taxon>
        <taxon>Diversisporales</taxon>
        <taxon>Gigasporaceae</taxon>
        <taxon>Gigaspora</taxon>
    </lineage>
</organism>
<dbReference type="EMBL" id="QKWP01001268">
    <property type="protein sequence ID" value="RIB10292.1"/>
    <property type="molecule type" value="Genomic_DNA"/>
</dbReference>
<gene>
    <name evidence="1" type="ORF">C2G38_2206514</name>
</gene>
<protein>
    <submittedName>
        <fullName evidence="1">Uncharacterized protein</fullName>
    </submittedName>
</protein>
<dbReference type="Proteomes" id="UP000266673">
    <property type="component" value="Unassembled WGS sequence"/>
</dbReference>
<reference evidence="1 2" key="1">
    <citation type="submission" date="2018-06" db="EMBL/GenBank/DDBJ databases">
        <title>Comparative genomics reveals the genomic features of Rhizophagus irregularis, R. cerebriforme, R. diaphanum and Gigaspora rosea, and their symbiotic lifestyle signature.</title>
        <authorList>
            <person name="Morin E."/>
            <person name="San Clemente H."/>
            <person name="Chen E.C.H."/>
            <person name="De La Providencia I."/>
            <person name="Hainaut M."/>
            <person name="Kuo A."/>
            <person name="Kohler A."/>
            <person name="Murat C."/>
            <person name="Tang N."/>
            <person name="Roy S."/>
            <person name="Loubradou J."/>
            <person name="Henrissat B."/>
            <person name="Grigoriev I.V."/>
            <person name="Corradi N."/>
            <person name="Roux C."/>
            <person name="Martin F.M."/>
        </authorList>
    </citation>
    <scope>NUCLEOTIDE SEQUENCE [LARGE SCALE GENOMIC DNA]</scope>
    <source>
        <strain evidence="1 2">DAOM 194757</strain>
    </source>
</reference>
<evidence type="ECO:0000313" key="2">
    <source>
        <dbReference type="Proteomes" id="UP000266673"/>
    </source>
</evidence>
<proteinExistence type="predicted"/>
<sequence length="307" mass="35573">MDISDISDNELDDTLDKIMNATDGIVEMWKMQDNDETHRIRIILRNPNCFIYLLITIKSRTMALLSLQDIDSVARMNLSKKSQFAQKESKKYGCKSYIKVVLPVDLAMITLQCALEELDTHNGLVTRDDIYTIVHHLDNDELRSLIEWQEKLNCTDGYCLFNNDNNKNKEFMFAFQTEKQKKINKICKGGVLRWTHGEENNQDVLVQYHMEINLSSSFSTSNPLMNYINTEKGEFEKLQEELVAIATEWKDKTDQDICSLRFTLQQAVQIESAIIARVNAIPQIISSNELETKNAALNIKFRKQDRF</sequence>
<keyword evidence="2" id="KW-1185">Reference proteome</keyword>
<dbReference type="OrthoDB" id="2477338at2759"/>
<comment type="caution">
    <text evidence="1">The sequence shown here is derived from an EMBL/GenBank/DDBJ whole genome shotgun (WGS) entry which is preliminary data.</text>
</comment>
<name>A0A397UJ26_9GLOM</name>
<accession>A0A397UJ26</accession>